<feature type="region of interest" description="Disordered" evidence="1">
    <location>
        <begin position="52"/>
        <end position="289"/>
    </location>
</feature>
<name>A0A8S4NCK3_OWEFU</name>
<dbReference type="AlphaFoldDB" id="A0A8S4NCK3"/>
<evidence type="ECO:0000313" key="2">
    <source>
        <dbReference type="EMBL" id="CAH1778994.1"/>
    </source>
</evidence>
<feature type="compositionally biased region" description="Low complexity" evidence="1">
    <location>
        <begin position="59"/>
        <end position="68"/>
    </location>
</feature>
<feature type="compositionally biased region" description="Basic and acidic residues" evidence="1">
    <location>
        <begin position="175"/>
        <end position="190"/>
    </location>
</feature>
<evidence type="ECO:0000256" key="1">
    <source>
        <dbReference type="SAM" id="MobiDB-lite"/>
    </source>
</evidence>
<evidence type="ECO:0000313" key="3">
    <source>
        <dbReference type="Proteomes" id="UP000749559"/>
    </source>
</evidence>
<feature type="compositionally biased region" description="Low complexity" evidence="1">
    <location>
        <begin position="106"/>
        <end position="118"/>
    </location>
</feature>
<comment type="caution">
    <text evidence="2">The sequence shown here is derived from an EMBL/GenBank/DDBJ whole genome shotgun (WGS) entry which is preliminary data.</text>
</comment>
<organism evidence="2 3">
    <name type="scientific">Owenia fusiformis</name>
    <name type="common">Polychaete worm</name>
    <dbReference type="NCBI Taxonomy" id="6347"/>
    <lineage>
        <taxon>Eukaryota</taxon>
        <taxon>Metazoa</taxon>
        <taxon>Spiralia</taxon>
        <taxon>Lophotrochozoa</taxon>
        <taxon>Annelida</taxon>
        <taxon>Polychaeta</taxon>
        <taxon>Sedentaria</taxon>
        <taxon>Canalipalpata</taxon>
        <taxon>Sabellida</taxon>
        <taxon>Oweniida</taxon>
        <taxon>Oweniidae</taxon>
        <taxon>Owenia</taxon>
    </lineage>
</organism>
<feature type="compositionally biased region" description="Polar residues" evidence="1">
    <location>
        <begin position="197"/>
        <end position="207"/>
    </location>
</feature>
<proteinExistence type="predicted"/>
<keyword evidence="3" id="KW-1185">Reference proteome</keyword>
<protein>
    <submittedName>
        <fullName evidence="2">Uncharacterized protein</fullName>
    </submittedName>
</protein>
<feature type="region of interest" description="Disordered" evidence="1">
    <location>
        <begin position="301"/>
        <end position="380"/>
    </location>
</feature>
<gene>
    <name evidence="2" type="ORF">OFUS_LOCUS5845</name>
</gene>
<reference evidence="2" key="1">
    <citation type="submission" date="2022-03" db="EMBL/GenBank/DDBJ databases">
        <authorList>
            <person name="Martin C."/>
        </authorList>
    </citation>
    <scope>NUCLEOTIDE SEQUENCE</scope>
</reference>
<accession>A0A8S4NCK3</accession>
<sequence>MRPCGALLHSWAELQAHYSEYHEEQQCAEPACGFLARGQAEHNLHARRHRQGLLVPTNQSEASAAPRRQSSRSRPRAQGRQSSQSRTREERWTSVSHTTSRRDRVASPQASAAPSRSVTWAQERPSQRADTPPAHSRGRVDHRLGQVAPNRRRRGNRAGRAVQEKRARSQAAAQRAEEATRAGSRPRDKYIPAGAEGNQQQAPQRSNLRGRPEKLYPPSSAAPEQQRGRSRTRSTESVPPRREPSVTFAARDYRLGLSRESAPVARTTAPTLPTPPVFGRGRTTPSPLGRGQALLRVVAQVQDDSSSGRRVFREVPAAAAGSATQAASDSATQAAKDSAQQETPQGETPPPLQVELPTEEEDHPQIHVEEMPEDFLDADL</sequence>
<feature type="compositionally biased region" description="Acidic residues" evidence="1">
    <location>
        <begin position="371"/>
        <end position="380"/>
    </location>
</feature>
<feature type="compositionally biased region" description="Low complexity" evidence="1">
    <location>
        <begin position="317"/>
        <end position="346"/>
    </location>
</feature>
<dbReference type="Proteomes" id="UP000749559">
    <property type="component" value="Unassembled WGS sequence"/>
</dbReference>
<dbReference type="EMBL" id="CAIIXF020000003">
    <property type="protein sequence ID" value="CAH1778994.1"/>
    <property type="molecule type" value="Genomic_DNA"/>
</dbReference>
<feature type="compositionally biased region" description="Low complexity" evidence="1">
    <location>
        <begin position="262"/>
        <end position="271"/>
    </location>
</feature>